<organism evidence="1 2">
    <name type="scientific">Gymnopus androsaceus JB14</name>
    <dbReference type="NCBI Taxonomy" id="1447944"/>
    <lineage>
        <taxon>Eukaryota</taxon>
        <taxon>Fungi</taxon>
        <taxon>Dikarya</taxon>
        <taxon>Basidiomycota</taxon>
        <taxon>Agaricomycotina</taxon>
        <taxon>Agaricomycetes</taxon>
        <taxon>Agaricomycetidae</taxon>
        <taxon>Agaricales</taxon>
        <taxon>Marasmiineae</taxon>
        <taxon>Omphalotaceae</taxon>
        <taxon>Gymnopus</taxon>
    </lineage>
</organism>
<dbReference type="EMBL" id="ML769444">
    <property type="protein sequence ID" value="KAE9401575.1"/>
    <property type="molecule type" value="Genomic_DNA"/>
</dbReference>
<keyword evidence="2" id="KW-1185">Reference proteome</keyword>
<reference evidence="1" key="1">
    <citation type="journal article" date="2019" name="Environ. Microbiol.">
        <title>Fungal ecological strategies reflected in gene transcription - a case study of two litter decomposers.</title>
        <authorList>
            <person name="Barbi F."/>
            <person name="Kohler A."/>
            <person name="Barry K."/>
            <person name="Baskaran P."/>
            <person name="Daum C."/>
            <person name="Fauchery L."/>
            <person name="Ihrmark K."/>
            <person name="Kuo A."/>
            <person name="LaButti K."/>
            <person name="Lipzen A."/>
            <person name="Morin E."/>
            <person name="Grigoriev I.V."/>
            <person name="Henrissat B."/>
            <person name="Lindahl B."/>
            <person name="Martin F."/>
        </authorList>
    </citation>
    <scope>NUCLEOTIDE SEQUENCE</scope>
    <source>
        <strain evidence="1">JB14</strain>
    </source>
</reference>
<accession>A0A6A4HYB4</accession>
<dbReference type="AlphaFoldDB" id="A0A6A4HYB4"/>
<dbReference type="OrthoDB" id="2310204at2759"/>
<evidence type="ECO:0000313" key="2">
    <source>
        <dbReference type="Proteomes" id="UP000799118"/>
    </source>
</evidence>
<protein>
    <submittedName>
        <fullName evidence="1">Uncharacterized protein</fullName>
    </submittedName>
</protein>
<name>A0A6A4HYB4_9AGAR</name>
<sequence length="249" mass="27085">MEEYKEAVLIIRQVPFRHQSLCSHSHLCLGRSNTLAVPNAKRAVAYYNPLDNGGSMLTDGAYFALEVIISGLSSAEVLTDDGFLNFARAIGLQGQSALYIANIPTANFGDGNGWVNQTEQLREDYGMPRSVCTCLESLIGGNHLRQTSIFPQNGSEADSGAYVVIDNCRIFSSTFNNFRVSKEEDVFESHDIVPDGYDIGTNDLVSAAVGSTSYDHCSEHYSSLLVLLGDINHDISIDGIVTVLTVSFD</sequence>
<gene>
    <name evidence="1" type="ORF">BT96DRAFT_817684</name>
</gene>
<proteinExistence type="predicted"/>
<dbReference type="Proteomes" id="UP000799118">
    <property type="component" value="Unassembled WGS sequence"/>
</dbReference>
<evidence type="ECO:0000313" key="1">
    <source>
        <dbReference type="EMBL" id="KAE9401575.1"/>
    </source>
</evidence>